<evidence type="ECO:0000256" key="1">
    <source>
        <dbReference type="SAM" id="MobiDB-lite"/>
    </source>
</evidence>
<dbReference type="EMBL" id="FNLF01000002">
    <property type="protein sequence ID" value="SDR20244.1"/>
    <property type="molecule type" value="Genomic_DNA"/>
</dbReference>
<keyword evidence="3" id="KW-1185">Reference proteome</keyword>
<evidence type="ECO:0000313" key="3">
    <source>
        <dbReference type="Proteomes" id="UP000183053"/>
    </source>
</evidence>
<feature type="compositionally biased region" description="Polar residues" evidence="1">
    <location>
        <begin position="66"/>
        <end position="77"/>
    </location>
</feature>
<sequence length="77" mass="7799">MIELADGVEAITTRQVCLGSGATVWSTGSGTVHCPQCNKITPTHGGSDGVGFMPIIGHDTNGEPWTGSTNGTAGRKA</sequence>
<feature type="region of interest" description="Disordered" evidence="1">
    <location>
        <begin position="48"/>
        <end position="77"/>
    </location>
</feature>
<reference evidence="3" key="1">
    <citation type="submission" date="2016-10" db="EMBL/GenBank/DDBJ databases">
        <authorList>
            <person name="Varghese N."/>
            <person name="Submissions S."/>
        </authorList>
    </citation>
    <scope>NUCLEOTIDE SEQUENCE [LARGE SCALE GENOMIC DNA]</scope>
    <source>
        <strain evidence="3">DSM 44142</strain>
    </source>
</reference>
<organism evidence="2 3">
    <name type="scientific">Tsukamurella pulmonis</name>
    <dbReference type="NCBI Taxonomy" id="47312"/>
    <lineage>
        <taxon>Bacteria</taxon>
        <taxon>Bacillati</taxon>
        <taxon>Actinomycetota</taxon>
        <taxon>Actinomycetes</taxon>
        <taxon>Mycobacteriales</taxon>
        <taxon>Tsukamurellaceae</taxon>
        <taxon>Tsukamurella</taxon>
    </lineage>
</organism>
<dbReference type="AlphaFoldDB" id="A0A1H1H4A7"/>
<protein>
    <submittedName>
        <fullName evidence="2">Uncharacterized protein</fullName>
    </submittedName>
</protein>
<name>A0A1H1H4A7_9ACTN</name>
<accession>A0A1H1H4A7</accession>
<proteinExistence type="predicted"/>
<gene>
    <name evidence="2" type="ORF">SAMN04489765_3803</name>
</gene>
<evidence type="ECO:0000313" key="2">
    <source>
        <dbReference type="EMBL" id="SDR20244.1"/>
    </source>
</evidence>
<dbReference type="Proteomes" id="UP000183053">
    <property type="component" value="Unassembled WGS sequence"/>
</dbReference>